<feature type="region of interest" description="Disordered" evidence="1">
    <location>
        <begin position="558"/>
        <end position="591"/>
    </location>
</feature>
<feature type="compositionally biased region" description="Basic and acidic residues" evidence="1">
    <location>
        <begin position="396"/>
        <end position="417"/>
    </location>
</feature>
<feature type="region of interest" description="Disordered" evidence="1">
    <location>
        <begin position="1"/>
        <end position="75"/>
    </location>
</feature>
<dbReference type="AlphaFoldDB" id="A0A0P1BNC8"/>
<evidence type="ECO:0000259" key="2">
    <source>
        <dbReference type="PROSITE" id="PS50006"/>
    </source>
</evidence>
<accession>A0A0P1BNC8</accession>
<feature type="compositionally biased region" description="Basic and acidic residues" evidence="1">
    <location>
        <begin position="140"/>
        <end position="150"/>
    </location>
</feature>
<feature type="compositionally biased region" description="Low complexity" evidence="1">
    <location>
        <begin position="180"/>
        <end position="191"/>
    </location>
</feature>
<evidence type="ECO:0000256" key="1">
    <source>
        <dbReference type="SAM" id="MobiDB-lite"/>
    </source>
</evidence>
<dbReference type="InterPro" id="IPR000253">
    <property type="entry name" value="FHA_dom"/>
</dbReference>
<dbReference type="PANTHER" id="PTHR23106:SF24">
    <property type="entry name" value="ANGIOGENIC FACTOR WITH G PATCH AND FHA DOMAINS 1"/>
    <property type="match status" value="1"/>
</dbReference>
<dbReference type="Gene3D" id="2.60.200.20">
    <property type="match status" value="1"/>
</dbReference>
<dbReference type="InterPro" id="IPR008984">
    <property type="entry name" value="SMAD_FHA_dom_sf"/>
</dbReference>
<reference evidence="3 4" key="1">
    <citation type="submission" date="2014-09" db="EMBL/GenBank/DDBJ databases">
        <authorList>
            <person name="Magalhaes I.L.F."/>
            <person name="Oliveira U."/>
            <person name="Santos F.R."/>
            <person name="Vidigal T.H.D.A."/>
            <person name="Brescovit A.D."/>
            <person name="Santos A.J."/>
        </authorList>
    </citation>
    <scope>NUCLEOTIDE SEQUENCE [LARGE SCALE GENOMIC DNA]</scope>
</reference>
<dbReference type="SUPFAM" id="SSF49879">
    <property type="entry name" value="SMAD/FHA domain"/>
    <property type="match status" value="1"/>
</dbReference>
<feature type="compositionally biased region" description="Basic and acidic residues" evidence="1">
    <location>
        <begin position="575"/>
        <end position="591"/>
    </location>
</feature>
<feature type="region of interest" description="Disordered" evidence="1">
    <location>
        <begin position="376"/>
        <end position="517"/>
    </location>
</feature>
<dbReference type="PANTHER" id="PTHR23106">
    <property type="entry name" value="ANGIOGENIC FACTOR WITH G PATCH AND FHA DOMAINS 1"/>
    <property type="match status" value="1"/>
</dbReference>
<dbReference type="PROSITE" id="PS50006">
    <property type="entry name" value="FHA_DOMAIN"/>
    <property type="match status" value="1"/>
</dbReference>
<dbReference type="Proteomes" id="UP000054845">
    <property type="component" value="Unassembled WGS sequence"/>
</dbReference>
<dbReference type="STRING" id="401625.A0A0P1BNC8"/>
<dbReference type="EMBL" id="CCYA01000265">
    <property type="protein sequence ID" value="CEH17688.1"/>
    <property type="molecule type" value="Genomic_DNA"/>
</dbReference>
<dbReference type="Pfam" id="PF00498">
    <property type="entry name" value="FHA"/>
    <property type="match status" value="1"/>
</dbReference>
<proteinExistence type="predicted"/>
<keyword evidence="4" id="KW-1185">Reference proteome</keyword>
<feature type="compositionally biased region" description="Basic and acidic residues" evidence="1">
    <location>
        <begin position="8"/>
        <end position="72"/>
    </location>
</feature>
<organism evidence="3 4">
    <name type="scientific">Ceraceosorus bombacis</name>
    <dbReference type="NCBI Taxonomy" id="401625"/>
    <lineage>
        <taxon>Eukaryota</taxon>
        <taxon>Fungi</taxon>
        <taxon>Dikarya</taxon>
        <taxon>Basidiomycota</taxon>
        <taxon>Ustilaginomycotina</taxon>
        <taxon>Exobasidiomycetes</taxon>
        <taxon>Ceraceosorales</taxon>
        <taxon>Ceraceosoraceae</taxon>
        <taxon>Ceraceosorus</taxon>
    </lineage>
</organism>
<feature type="region of interest" description="Disordered" evidence="1">
    <location>
        <begin position="91"/>
        <end position="193"/>
    </location>
</feature>
<evidence type="ECO:0000313" key="3">
    <source>
        <dbReference type="EMBL" id="CEH17688.1"/>
    </source>
</evidence>
<sequence length="591" mass="66449">MDGGFPSNDDHRQDYGFERRRGEGSQRSRIAYDDLDRDRRLPYQEEGNWHEDPRLREPARHHHEADSYDLHSHRQYHRRDWHRPDRWQHDRYSDRTADPEDRWRGPDDRWDAENYDYRSSTEDHTGDRHTWRPDPQSRSLADHHYRDQGPRSRQWHDRRRGQEAQWHPSTYHPDPRHAASDVAAASDAAGSGATGQMRLVALSSKVLPEGRRVAVIDAREESVSIGRDKAFTSRIRLPAMEVSKHHANVFYLVSSMSGVGAWFITDVGSVHGTYHLACKLIPEGAADQLASGLPTSRFNRLSEARKASSPMRLDNADWLRIGDTTFEVHLHGSLACQRCSLHSDGTNEIQLRPSDEKAKSSITDAEGAGACQAVLKADSLQRQEGNKGTTSTTERVPMDRKVETEAVRRQRMKDMRKQYLGSQDDEDGRSEESPSGQAAAGPVYLDRAAARRAMHPGESKQKRAWGRRRSASPGRPAQAQSTESAAMRHQAARPPRGAVAGTVERSTADPAPLNDSNRGFQMLAKMRGGEEGYTLGDEILARATEGRAGLGSTKLRTAQEISSASSSSLQYGDPESVRRRFEQSMASEGRR</sequence>
<feature type="domain" description="FHA" evidence="2">
    <location>
        <begin position="223"/>
        <end position="280"/>
    </location>
</feature>
<feature type="compositionally biased region" description="Basic and acidic residues" evidence="1">
    <location>
        <begin position="91"/>
        <end position="132"/>
    </location>
</feature>
<dbReference type="InterPro" id="IPR053027">
    <property type="entry name" value="AGGF1"/>
</dbReference>
<evidence type="ECO:0000313" key="4">
    <source>
        <dbReference type="Proteomes" id="UP000054845"/>
    </source>
</evidence>
<dbReference type="OrthoDB" id="21470at2759"/>
<protein>
    <submittedName>
        <fullName evidence="3">SMAD/FHA domain</fullName>
    </submittedName>
</protein>
<name>A0A0P1BNC8_9BASI</name>